<dbReference type="Gene3D" id="1.10.8.10">
    <property type="entry name" value="DNA helicase RuvA subunit, C-terminal domain"/>
    <property type="match status" value="1"/>
</dbReference>
<dbReference type="GO" id="GO:0009379">
    <property type="term" value="C:Holliday junction helicase complex"/>
    <property type="evidence" value="ECO:0007669"/>
    <property type="project" value="InterPro"/>
</dbReference>
<dbReference type="GO" id="GO:0009378">
    <property type="term" value="F:four-way junction helicase activity"/>
    <property type="evidence" value="ECO:0007669"/>
    <property type="project" value="InterPro"/>
</dbReference>
<dbReference type="InterPro" id="IPR003583">
    <property type="entry name" value="Hlx-hairpin-Hlx_DNA-bd_motif"/>
</dbReference>
<dbReference type="EMBL" id="MHLC01000012">
    <property type="protein sequence ID" value="OGZ01389.1"/>
    <property type="molecule type" value="Genomic_DNA"/>
</dbReference>
<accession>A0A1G2CJ51</accession>
<dbReference type="GO" id="GO:0000400">
    <property type="term" value="F:four-way junction DNA binding"/>
    <property type="evidence" value="ECO:0007669"/>
    <property type="project" value="UniProtKB-UniRule"/>
</dbReference>
<dbReference type="Pfam" id="PF14520">
    <property type="entry name" value="HHH_5"/>
    <property type="match status" value="1"/>
</dbReference>
<keyword evidence="1 6" id="KW-0963">Cytoplasm</keyword>
<evidence type="ECO:0000313" key="9">
    <source>
        <dbReference type="Proteomes" id="UP000178495"/>
    </source>
</evidence>
<proteinExistence type="inferred from homology"/>
<dbReference type="Proteomes" id="UP000178495">
    <property type="component" value="Unassembled WGS sequence"/>
</dbReference>
<protein>
    <recommendedName>
        <fullName evidence="6">Holliday junction branch migration complex subunit RuvA</fullName>
    </recommendedName>
</protein>
<evidence type="ECO:0000256" key="2">
    <source>
        <dbReference type="ARBA" id="ARBA00022763"/>
    </source>
</evidence>
<evidence type="ECO:0000256" key="1">
    <source>
        <dbReference type="ARBA" id="ARBA00022490"/>
    </source>
</evidence>
<dbReference type="Gene3D" id="2.40.50.140">
    <property type="entry name" value="Nucleic acid-binding proteins"/>
    <property type="match status" value="1"/>
</dbReference>
<keyword evidence="8" id="KW-0347">Helicase</keyword>
<evidence type="ECO:0000259" key="7">
    <source>
        <dbReference type="SMART" id="SM00278"/>
    </source>
</evidence>
<dbReference type="GO" id="GO:0048476">
    <property type="term" value="C:Holliday junction resolvase complex"/>
    <property type="evidence" value="ECO:0007669"/>
    <property type="project" value="UniProtKB-UniRule"/>
</dbReference>
<organism evidence="8 9">
    <name type="scientific">Candidatus Liptonbacteria bacterium RIFCSPLOWO2_01_FULL_56_20</name>
    <dbReference type="NCBI Taxonomy" id="1798652"/>
    <lineage>
        <taxon>Bacteria</taxon>
        <taxon>Candidatus Liptoniibacteriota</taxon>
    </lineage>
</organism>
<evidence type="ECO:0000313" key="8">
    <source>
        <dbReference type="EMBL" id="OGZ01389.1"/>
    </source>
</evidence>
<dbReference type="STRING" id="1798652.A3A43_01190"/>
<keyword evidence="3 6" id="KW-0238">DNA-binding</keyword>
<comment type="caution">
    <text evidence="8">The sequence shown here is derived from an EMBL/GenBank/DDBJ whole genome shotgun (WGS) entry which is preliminary data.</text>
</comment>
<comment type="subunit">
    <text evidence="6">Homotetramer. Forms an RuvA(8)-RuvB(12)-Holliday junction (HJ) complex. HJ DNA is sandwiched between 2 RuvA tetramers; dsDNA enters through RuvA and exits via RuvB. An RuvB hexamer assembles on each DNA strand where it exits the tetramer. Each RuvB hexamer is contacted by two RuvA subunits (via domain III) on 2 adjacent RuvB subunits; this complex drives branch migration. In the full resolvosome a probable DNA-RuvA(4)-RuvB(12)-RuvC(2) complex forms which resolves the HJ.</text>
</comment>
<dbReference type="InterPro" id="IPR036267">
    <property type="entry name" value="RuvA_C_sf"/>
</dbReference>
<comment type="domain">
    <text evidence="6">Has three domains with a flexible linker between the domains II and III and assumes an 'L' shape. Domain III is highly mobile and contacts RuvB.</text>
</comment>
<keyword evidence="8" id="KW-0378">Hydrolase</keyword>
<keyword evidence="2 6" id="KW-0227">DNA damage</keyword>
<dbReference type="GO" id="GO:0005737">
    <property type="term" value="C:cytoplasm"/>
    <property type="evidence" value="ECO:0007669"/>
    <property type="project" value="UniProtKB-SubCell"/>
</dbReference>
<evidence type="ECO:0000256" key="3">
    <source>
        <dbReference type="ARBA" id="ARBA00023125"/>
    </source>
</evidence>
<dbReference type="InterPro" id="IPR010994">
    <property type="entry name" value="RuvA_2-like"/>
</dbReference>
<comment type="subcellular location">
    <subcellularLocation>
        <location evidence="6">Cytoplasm</location>
    </subcellularLocation>
</comment>
<dbReference type="NCBIfam" id="TIGR00084">
    <property type="entry name" value="ruvA"/>
    <property type="match status" value="1"/>
</dbReference>
<dbReference type="GO" id="GO:0005524">
    <property type="term" value="F:ATP binding"/>
    <property type="evidence" value="ECO:0007669"/>
    <property type="project" value="InterPro"/>
</dbReference>
<dbReference type="SMART" id="SM00278">
    <property type="entry name" value="HhH1"/>
    <property type="match status" value="2"/>
</dbReference>
<dbReference type="GO" id="GO:0006310">
    <property type="term" value="P:DNA recombination"/>
    <property type="evidence" value="ECO:0007669"/>
    <property type="project" value="UniProtKB-UniRule"/>
</dbReference>
<dbReference type="Pfam" id="PF07499">
    <property type="entry name" value="RuvA_C"/>
    <property type="match status" value="1"/>
</dbReference>
<evidence type="ECO:0000256" key="4">
    <source>
        <dbReference type="ARBA" id="ARBA00023172"/>
    </source>
</evidence>
<dbReference type="HAMAP" id="MF_00031">
    <property type="entry name" value="DNA_HJ_migration_RuvA"/>
    <property type="match status" value="1"/>
</dbReference>
<dbReference type="SUPFAM" id="SSF50249">
    <property type="entry name" value="Nucleic acid-binding proteins"/>
    <property type="match status" value="1"/>
</dbReference>
<gene>
    <name evidence="6" type="primary">ruvA</name>
    <name evidence="8" type="ORF">A3A43_01190</name>
</gene>
<sequence>MIYSVSGRLAAKGATFVVVEAGGVGFKIFTPRRLLGGLRAPSDSIKLFCCLHMREDALELYGFAETEELDFFEMLISVGGVGPKSALAILDVAELKNLTAAIKEGRADLLTRASGIGRKPAERIILELRGRVQAPHAEGAVRAMESDADLVETLTGLGYRRDQAKQALSRVDEKLTGLEERFKAALKLLGGKGK</sequence>
<comment type="function">
    <text evidence="6">The RuvA-RuvB-RuvC complex processes Holliday junction (HJ) DNA during genetic recombination and DNA repair, while the RuvA-RuvB complex plays an important role in the rescue of blocked DNA replication forks via replication fork reversal (RFR). RuvA specifically binds to HJ cruciform DNA, conferring on it an open structure. The RuvB hexamer acts as an ATP-dependent pump, pulling dsDNA into and through the RuvAB complex. HJ branch migration allows RuvC to scan DNA until it finds its consensus sequence, where it cleaves and resolves the cruciform DNA.</text>
</comment>
<keyword evidence="8" id="KW-0547">Nucleotide-binding</keyword>
<dbReference type="InterPro" id="IPR011114">
    <property type="entry name" value="RuvA_C"/>
</dbReference>
<dbReference type="SUPFAM" id="SSF47781">
    <property type="entry name" value="RuvA domain 2-like"/>
    <property type="match status" value="1"/>
</dbReference>
<dbReference type="GO" id="GO:0006281">
    <property type="term" value="P:DNA repair"/>
    <property type="evidence" value="ECO:0007669"/>
    <property type="project" value="UniProtKB-UniRule"/>
</dbReference>
<dbReference type="InterPro" id="IPR000085">
    <property type="entry name" value="RuvA"/>
</dbReference>
<dbReference type="InterPro" id="IPR012340">
    <property type="entry name" value="NA-bd_OB-fold"/>
</dbReference>
<evidence type="ECO:0000256" key="5">
    <source>
        <dbReference type="ARBA" id="ARBA00023204"/>
    </source>
</evidence>
<feature type="domain" description="Helix-hairpin-helix DNA-binding motif class 1" evidence="7">
    <location>
        <begin position="73"/>
        <end position="92"/>
    </location>
</feature>
<reference evidence="8 9" key="1">
    <citation type="journal article" date="2016" name="Nat. Commun.">
        <title>Thousands of microbial genomes shed light on interconnected biogeochemical processes in an aquifer system.</title>
        <authorList>
            <person name="Anantharaman K."/>
            <person name="Brown C.T."/>
            <person name="Hug L.A."/>
            <person name="Sharon I."/>
            <person name="Castelle C.J."/>
            <person name="Probst A.J."/>
            <person name="Thomas B.C."/>
            <person name="Singh A."/>
            <person name="Wilkins M.J."/>
            <person name="Karaoz U."/>
            <person name="Brodie E.L."/>
            <person name="Williams K.H."/>
            <person name="Hubbard S.S."/>
            <person name="Banfield J.F."/>
        </authorList>
    </citation>
    <scope>NUCLEOTIDE SEQUENCE [LARGE SCALE GENOMIC DNA]</scope>
</reference>
<dbReference type="CDD" id="cd14332">
    <property type="entry name" value="UBA_RuvA_C"/>
    <property type="match status" value="1"/>
</dbReference>
<dbReference type="InterPro" id="IPR013849">
    <property type="entry name" value="DNA_helicase_Holl-junc_RuvA_I"/>
</dbReference>
<feature type="domain" description="Helix-hairpin-helix DNA-binding motif class 1" evidence="7">
    <location>
        <begin position="108"/>
        <end position="127"/>
    </location>
</feature>
<dbReference type="Pfam" id="PF01330">
    <property type="entry name" value="RuvA_N"/>
    <property type="match status" value="1"/>
</dbReference>
<feature type="region of interest" description="Domain I" evidence="6">
    <location>
        <begin position="1"/>
        <end position="64"/>
    </location>
</feature>
<comment type="similarity">
    <text evidence="6">Belongs to the RuvA family.</text>
</comment>
<keyword evidence="4 6" id="KW-0233">DNA recombination</keyword>
<keyword evidence="8" id="KW-0067">ATP-binding</keyword>
<dbReference type="AlphaFoldDB" id="A0A1G2CJ51"/>
<dbReference type="SUPFAM" id="SSF46929">
    <property type="entry name" value="DNA helicase RuvA subunit, C-terminal domain"/>
    <property type="match status" value="1"/>
</dbReference>
<name>A0A1G2CJ51_9BACT</name>
<evidence type="ECO:0000256" key="6">
    <source>
        <dbReference type="HAMAP-Rule" id="MF_00031"/>
    </source>
</evidence>
<comment type="caution">
    <text evidence="6">Lacks conserved residue(s) required for the propagation of feature annotation.</text>
</comment>
<keyword evidence="5 6" id="KW-0234">DNA repair</keyword>
<dbReference type="Gene3D" id="1.10.150.20">
    <property type="entry name" value="5' to 3' exonuclease, C-terminal subdomain"/>
    <property type="match status" value="1"/>
</dbReference>
<feature type="region of interest" description="Domain III" evidence="6">
    <location>
        <begin position="144"/>
        <end position="194"/>
    </location>
</feature>